<protein>
    <recommendedName>
        <fullName evidence="4">HdeD family acid-resistance protein</fullName>
    </recommendedName>
</protein>
<organism evidence="2 3">
    <name type="scientific">Caballeronia glebae</name>
    <dbReference type="NCBI Taxonomy" id="1777143"/>
    <lineage>
        <taxon>Bacteria</taxon>
        <taxon>Pseudomonadati</taxon>
        <taxon>Pseudomonadota</taxon>
        <taxon>Betaproteobacteria</taxon>
        <taxon>Burkholderiales</taxon>
        <taxon>Burkholderiaceae</taxon>
        <taxon>Caballeronia</taxon>
    </lineage>
</organism>
<feature type="transmembrane region" description="Helical" evidence="1">
    <location>
        <begin position="21"/>
        <end position="41"/>
    </location>
</feature>
<feature type="transmembrane region" description="Helical" evidence="1">
    <location>
        <begin position="158"/>
        <end position="177"/>
    </location>
</feature>
<comment type="caution">
    <text evidence="2">The sequence shown here is derived from an EMBL/GenBank/DDBJ whole genome shotgun (WGS) entry which is preliminary data.</text>
</comment>
<keyword evidence="1" id="KW-1133">Transmembrane helix</keyword>
<dbReference type="STRING" id="1777143.AWB82_01079"/>
<keyword evidence="1" id="KW-0812">Transmembrane</keyword>
<feature type="transmembrane region" description="Helical" evidence="1">
    <location>
        <begin position="73"/>
        <end position="92"/>
    </location>
</feature>
<name>A0A157ZQA7_9BURK</name>
<evidence type="ECO:0000313" key="3">
    <source>
        <dbReference type="Proteomes" id="UP000054596"/>
    </source>
</evidence>
<dbReference type="OrthoDB" id="193343at2"/>
<feature type="transmembrane region" description="Helical" evidence="1">
    <location>
        <begin position="131"/>
        <end position="152"/>
    </location>
</feature>
<dbReference type="Proteomes" id="UP000054596">
    <property type="component" value="Unassembled WGS sequence"/>
</dbReference>
<dbReference type="AlphaFoldDB" id="A0A157ZQA7"/>
<reference evidence="2" key="1">
    <citation type="submission" date="2016-01" db="EMBL/GenBank/DDBJ databases">
        <authorList>
            <person name="Peeters C."/>
        </authorList>
    </citation>
    <scope>NUCLEOTIDE SEQUENCE [LARGE SCALE GENOMIC DNA]</scope>
    <source>
        <strain evidence="2">LMG 29325</strain>
    </source>
</reference>
<dbReference type="InterPro" id="IPR005325">
    <property type="entry name" value="DUF308_memb"/>
</dbReference>
<dbReference type="PANTHER" id="PTHR34989">
    <property type="entry name" value="PROTEIN HDED"/>
    <property type="match status" value="1"/>
</dbReference>
<feature type="transmembrane region" description="Helical" evidence="1">
    <location>
        <begin position="47"/>
        <end position="66"/>
    </location>
</feature>
<evidence type="ECO:0000313" key="2">
    <source>
        <dbReference type="EMBL" id="SAK47693.1"/>
    </source>
</evidence>
<dbReference type="EMBL" id="FCOJ02000005">
    <property type="protein sequence ID" value="SAK47693.1"/>
    <property type="molecule type" value="Genomic_DNA"/>
</dbReference>
<keyword evidence="3" id="KW-1185">Reference proteome</keyword>
<dbReference type="InterPro" id="IPR052712">
    <property type="entry name" value="Acid_resist_chaperone_HdeD"/>
</dbReference>
<dbReference type="PANTHER" id="PTHR34989:SF1">
    <property type="entry name" value="PROTEIN HDED"/>
    <property type="match status" value="1"/>
</dbReference>
<feature type="transmembrane region" description="Helical" evidence="1">
    <location>
        <begin position="98"/>
        <end position="119"/>
    </location>
</feature>
<dbReference type="GO" id="GO:0005886">
    <property type="term" value="C:plasma membrane"/>
    <property type="evidence" value="ECO:0007669"/>
    <property type="project" value="TreeGrafter"/>
</dbReference>
<evidence type="ECO:0000256" key="1">
    <source>
        <dbReference type="SAM" id="Phobius"/>
    </source>
</evidence>
<accession>A0A157ZQA7</accession>
<dbReference type="Pfam" id="PF03729">
    <property type="entry name" value="DUF308"/>
    <property type="match status" value="2"/>
</dbReference>
<evidence type="ECO:0008006" key="4">
    <source>
        <dbReference type="Google" id="ProtNLM"/>
    </source>
</evidence>
<proteinExistence type="predicted"/>
<gene>
    <name evidence="2" type="ORF">AWB82_01079</name>
</gene>
<dbReference type="RefSeq" id="WP_159462557.1">
    <property type="nucleotide sequence ID" value="NZ_FCOJ02000005.1"/>
</dbReference>
<sequence>MSSSILKPLHVDLSHAQWGWLAYRGILAILFGILAFAWPGATLASLAIVWGAYAVVDGLFALTYGIRSQSRRWTFVLSGVVGVVAGLVALCLPALTAIAFVAIISVWAVLTGLTEVTYAIQHHASNSHRGLIGVSGLLSIAIGVIVFCYPVAGAISLVWLVGVYAIAYGVAVLAAAYRLRALRHAHTV</sequence>
<keyword evidence="1" id="KW-0472">Membrane</keyword>